<keyword evidence="3" id="KW-1185">Reference proteome</keyword>
<dbReference type="EMBL" id="KV419411">
    <property type="protein sequence ID" value="KZS92155.1"/>
    <property type="molecule type" value="Genomic_DNA"/>
</dbReference>
<name>A0A164ZYA2_9AGAM</name>
<reference evidence="2 3" key="1">
    <citation type="journal article" date="2016" name="Mol. Biol. Evol.">
        <title>Comparative Genomics of Early-Diverging Mushroom-Forming Fungi Provides Insights into the Origins of Lignocellulose Decay Capabilities.</title>
        <authorList>
            <person name="Nagy L.G."/>
            <person name="Riley R."/>
            <person name="Tritt A."/>
            <person name="Adam C."/>
            <person name="Daum C."/>
            <person name="Floudas D."/>
            <person name="Sun H."/>
            <person name="Yadav J.S."/>
            <person name="Pangilinan J."/>
            <person name="Larsson K.H."/>
            <person name="Matsuura K."/>
            <person name="Barry K."/>
            <person name="Labutti K."/>
            <person name="Kuo R."/>
            <person name="Ohm R.A."/>
            <person name="Bhattacharya S.S."/>
            <person name="Shirouzu T."/>
            <person name="Yoshinaga Y."/>
            <person name="Martin F.M."/>
            <person name="Grigoriev I.V."/>
            <person name="Hibbett D.S."/>
        </authorList>
    </citation>
    <scope>NUCLEOTIDE SEQUENCE [LARGE SCALE GENOMIC DNA]</scope>
    <source>
        <strain evidence="2 3">HHB9708</strain>
    </source>
</reference>
<evidence type="ECO:0000313" key="1">
    <source>
        <dbReference type="EMBL" id="KZS92155.1"/>
    </source>
</evidence>
<dbReference type="EMBL" id="KV419395">
    <property type="protein sequence ID" value="KZS98228.1"/>
    <property type="molecule type" value="Genomic_DNA"/>
</dbReference>
<sequence>MLGAGRSWTSSWTAIREGCTTLLARITVYSVNLLVVRVSVASTQPIGLHGRPPLWILLQQLSITLPVASAPSEIHIKPVDSEDAAEDQARYEDGCAGEDMGSDKADDWRDAMAGAMWRDHQSVVSQSS</sequence>
<evidence type="ECO:0000313" key="2">
    <source>
        <dbReference type="EMBL" id="KZS98228.1"/>
    </source>
</evidence>
<protein>
    <submittedName>
        <fullName evidence="2">Uncharacterized protein</fullName>
    </submittedName>
</protein>
<dbReference type="AlphaFoldDB" id="A0A164ZYA2"/>
<dbReference type="Proteomes" id="UP000076722">
    <property type="component" value="Unassembled WGS sequence"/>
</dbReference>
<gene>
    <name evidence="2" type="ORF">SISNIDRAFT_462250</name>
    <name evidence="1" type="ORF">SISNIDRAFT_467015</name>
</gene>
<proteinExistence type="predicted"/>
<evidence type="ECO:0000313" key="3">
    <source>
        <dbReference type="Proteomes" id="UP000076722"/>
    </source>
</evidence>
<organism evidence="2 3">
    <name type="scientific">Sistotremastrum niveocremeum HHB9708</name>
    <dbReference type="NCBI Taxonomy" id="1314777"/>
    <lineage>
        <taxon>Eukaryota</taxon>
        <taxon>Fungi</taxon>
        <taxon>Dikarya</taxon>
        <taxon>Basidiomycota</taxon>
        <taxon>Agaricomycotina</taxon>
        <taxon>Agaricomycetes</taxon>
        <taxon>Sistotremastrales</taxon>
        <taxon>Sistotremastraceae</taxon>
        <taxon>Sertulicium</taxon>
        <taxon>Sertulicium niveocremeum</taxon>
    </lineage>
</organism>
<accession>A0A164ZYA2</accession>